<keyword evidence="4 6" id="KW-0472">Membrane</keyword>
<dbReference type="Pfam" id="PF13927">
    <property type="entry name" value="Ig_3"/>
    <property type="match status" value="1"/>
</dbReference>
<dbReference type="PANTHER" id="PTHR45889:SF8">
    <property type="entry name" value="IG-LIKE DOMAIN-CONTAINING PROTEIN"/>
    <property type="match status" value="1"/>
</dbReference>
<comment type="subcellular location">
    <subcellularLocation>
        <location evidence="1">Membrane</location>
        <topology evidence="1">Single-pass membrane protein</topology>
    </subcellularLocation>
</comment>
<feature type="chain" id="PRO_5034615532" description="Ig-like domain-containing protein" evidence="7">
    <location>
        <begin position="20"/>
        <end position="413"/>
    </location>
</feature>
<reference evidence="9" key="3">
    <citation type="submission" date="2025-09" db="UniProtKB">
        <authorList>
            <consortium name="Ensembl"/>
        </authorList>
    </citation>
    <scope>IDENTIFICATION</scope>
</reference>
<keyword evidence="2 6" id="KW-0812">Transmembrane</keyword>
<dbReference type="InterPro" id="IPR003599">
    <property type="entry name" value="Ig_sub"/>
</dbReference>
<evidence type="ECO:0000259" key="8">
    <source>
        <dbReference type="PROSITE" id="PS50835"/>
    </source>
</evidence>
<dbReference type="GeneID" id="114650940"/>
<keyword evidence="7" id="KW-0732">Signal</keyword>
<dbReference type="PANTHER" id="PTHR45889">
    <property type="entry name" value="IG-LIKE DOMAIN-CONTAINING PROTEIN"/>
    <property type="match status" value="1"/>
</dbReference>
<evidence type="ECO:0000256" key="6">
    <source>
        <dbReference type="SAM" id="Phobius"/>
    </source>
</evidence>
<dbReference type="PROSITE" id="PS50835">
    <property type="entry name" value="IG_LIKE"/>
    <property type="match status" value="3"/>
</dbReference>
<sequence>MKGSLRITALIAWICISCAGSMHMLTLRIGEDATLPCHQAGSAVEWKADTSGTRGMELFSSLKGETKTLNSNYSTRISLSSDGSLVLSSLKWFDQGLYQCSTTSGSQTPTRIIYLHTYQPPTKPEITMIRNHVKVDDPAEMICTSEDGYPAGNLTWYKNGRILKGTEEDVSIKNFIILDQKTQLSSMKSVLSYTPREVEEELSFKCHISYDITDPISIQESDKRTLELIHPLKHITLLLNSGFDDIREGDKVTLKCKTDARPLPSFVWTKDAVYLDVKNETIVFPSITKRDAGDYKCVATDEEFTELSGSILFTVGDKRQETRIIKIANLDSYEEIQPESSVSSSLNRSGMIIGVLGALILVAFILAAVYWLCYHQKKSQGSKEENVVLNGVEAGNADFAEDKNCTTDYLGEK</sequence>
<feature type="domain" description="Ig-like" evidence="8">
    <location>
        <begin position="231"/>
        <end position="308"/>
    </location>
</feature>
<dbReference type="InterPro" id="IPR007110">
    <property type="entry name" value="Ig-like_dom"/>
</dbReference>
<evidence type="ECO:0000256" key="7">
    <source>
        <dbReference type="SAM" id="SignalP"/>
    </source>
</evidence>
<dbReference type="Gene3D" id="2.60.40.10">
    <property type="entry name" value="Immunoglobulins"/>
    <property type="match status" value="3"/>
</dbReference>
<dbReference type="Pfam" id="PF07686">
    <property type="entry name" value="V-set"/>
    <property type="match status" value="1"/>
</dbReference>
<feature type="domain" description="Ig-like" evidence="8">
    <location>
        <begin position="1"/>
        <end position="113"/>
    </location>
</feature>
<keyword evidence="5" id="KW-1015">Disulfide bond</keyword>
<evidence type="ECO:0000256" key="3">
    <source>
        <dbReference type="ARBA" id="ARBA00022989"/>
    </source>
</evidence>
<evidence type="ECO:0000313" key="10">
    <source>
        <dbReference type="Proteomes" id="UP000694620"/>
    </source>
</evidence>
<dbReference type="SMART" id="SM00409">
    <property type="entry name" value="IG"/>
    <property type="match status" value="2"/>
</dbReference>
<dbReference type="CDD" id="cd00096">
    <property type="entry name" value="Ig"/>
    <property type="match status" value="1"/>
</dbReference>
<evidence type="ECO:0000256" key="4">
    <source>
        <dbReference type="ARBA" id="ARBA00023136"/>
    </source>
</evidence>
<evidence type="ECO:0000256" key="5">
    <source>
        <dbReference type="ARBA" id="ARBA00023157"/>
    </source>
</evidence>
<dbReference type="Ensembl" id="ENSECRT00000005144.1">
    <property type="protein sequence ID" value="ENSECRP00000005061.1"/>
    <property type="gene ID" value="ENSECRG00000003418.1"/>
</dbReference>
<keyword evidence="10" id="KW-1185">Reference proteome</keyword>
<gene>
    <name evidence="9" type="primary">LOC114650940</name>
</gene>
<feature type="domain" description="Ig-like" evidence="8">
    <location>
        <begin position="124"/>
        <end position="217"/>
    </location>
</feature>
<evidence type="ECO:0000256" key="1">
    <source>
        <dbReference type="ARBA" id="ARBA00004167"/>
    </source>
</evidence>
<dbReference type="InterPro" id="IPR013106">
    <property type="entry name" value="Ig_V-set"/>
</dbReference>
<reference evidence="9" key="1">
    <citation type="submission" date="2021-06" db="EMBL/GenBank/DDBJ databases">
        <authorList>
            <consortium name="Wellcome Sanger Institute Data Sharing"/>
        </authorList>
    </citation>
    <scope>NUCLEOTIDE SEQUENCE [LARGE SCALE GENOMIC DNA]</scope>
</reference>
<dbReference type="RefSeq" id="XP_028656725.1">
    <property type="nucleotide sequence ID" value="XM_028800892.2"/>
</dbReference>
<proteinExistence type="predicted"/>
<dbReference type="OrthoDB" id="10010939at2759"/>
<dbReference type="InterPro" id="IPR003598">
    <property type="entry name" value="Ig_sub2"/>
</dbReference>
<feature type="transmembrane region" description="Helical" evidence="6">
    <location>
        <begin position="351"/>
        <end position="373"/>
    </location>
</feature>
<dbReference type="InterPro" id="IPR036179">
    <property type="entry name" value="Ig-like_dom_sf"/>
</dbReference>
<dbReference type="Proteomes" id="UP000694620">
    <property type="component" value="Chromosome 1"/>
</dbReference>
<dbReference type="InterPro" id="IPR013162">
    <property type="entry name" value="CD80_C2-set"/>
</dbReference>
<dbReference type="AlphaFoldDB" id="A0A8C4RTL6"/>
<protein>
    <recommendedName>
        <fullName evidence="8">Ig-like domain-containing protein</fullName>
    </recommendedName>
</protein>
<dbReference type="GO" id="GO:0016020">
    <property type="term" value="C:membrane"/>
    <property type="evidence" value="ECO:0007669"/>
    <property type="project" value="UniProtKB-SubCell"/>
</dbReference>
<evidence type="ECO:0000313" key="9">
    <source>
        <dbReference type="Ensembl" id="ENSECRP00000005061.1"/>
    </source>
</evidence>
<dbReference type="SMART" id="SM00408">
    <property type="entry name" value="IGc2"/>
    <property type="match status" value="2"/>
</dbReference>
<name>A0A8C4RTL6_ERPCA</name>
<keyword evidence="3 6" id="KW-1133">Transmembrane helix</keyword>
<organism evidence="9 10">
    <name type="scientific">Erpetoichthys calabaricus</name>
    <name type="common">Rope fish</name>
    <name type="synonym">Calamoichthys calabaricus</name>
    <dbReference type="NCBI Taxonomy" id="27687"/>
    <lineage>
        <taxon>Eukaryota</taxon>
        <taxon>Metazoa</taxon>
        <taxon>Chordata</taxon>
        <taxon>Craniata</taxon>
        <taxon>Vertebrata</taxon>
        <taxon>Euteleostomi</taxon>
        <taxon>Actinopterygii</taxon>
        <taxon>Polypteriformes</taxon>
        <taxon>Polypteridae</taxon>
        <taxon>Erpetoichthys</taxon>
    </lineage>
</organism>
<dbReference type="Pfam" id="PF08205">
    <property type="entry name" value="C2-set_2"/>
    <property type="match status" value="1"/>
</dbReference>
<accession>A0A8C4RTL6</accession>
<evidence type="ECO:0000256" key="2">
    <source>
        <dbReference type="ARBA" id="ARBA00022692"/>
    </source>
</evidence>
<feature type="signal peptide" evidence="7">
    <location>
        <begin position="1"/>
        <end position="19"/>
    </location>
</feature>
<dbReference type="InterPro" id="IPR013783">
    <property type="entry name" value="Ig-like_fold"/>
</dbReference>
<reference evidence="9" key="2">
    <citation type="submission" date="2025-08" db="UniProtKB">
        <authorList>
            <consortium name="Ensembl"/>
        </authorList>
    </citation>
    <scope>IDENTIFICATION</scope>
</reference>
<dbReference type="SUPFAM" id="SSF48726">
    <property type="entry name" value="Immunoglobulin"/>
    <property type="match status" value="3"/>
</dbReference>
<dbReference type="GeneTree" id="ENSGT00940000156881"/>